<feature type="active site" evidence="6">
    <location>
        <position position="280"/>
    </location>
</feature>
<accession>A0AAV1UBW2</accession>
<keyword evidence="3 5" id="KW-0378">Hydrolase</keyword>
<evidence type="ECO:0000256" key="4">
    <source>
        <dbReference type="ARBA" id="ARBA00049203"/>
    </source>
</evidence>
<dbReference type="Pfam" id="PF12697">
    <property type="entry name" value="Abhydrolase_6"/>
    <property type="match status" value="1"/>
</dbReference>
<sequence length="354" mass="38526">MATSSDISCDGAWAKYFNSSEDVALPNGDTFRVYRAGSQGPHVVLLHGGGYTSMTWCLVAAMLKEACRVYAIDLRGHGQTHTSADVDLSIDTLVVDTLQVMELLIPPMALEEDGNADLENPQTIIVGHSLGGALGVRIAATGKVLSLVGVMVIDVVEGTAMASLKHMGSILERRPSRFRSYKEAVDWALRSGTVHNVEAAEVSIPSQLKQLEDGMLVWKTDLASSSKYWNGWFTGLSKQFLSLKEAKVLVLAGSDRLDTELLRGQMMGKFEMRLVYSSGHAIQEDCPHEVANFITDLCSRCARVKTGIIFRSDGVVAAQPMKRSFLAERLQKARAMIPEEGVLSADDHSKPSPQ</sequence>
<dbReference type="GO" id="GO:0051723">
    <property type="term" value="F:protein methylesterase activity"/>
    <property type="evidence" value="ECO:0007669"/>
    <property type="project" value="UniProtKB-EC"/>
</dbReference>
<dbReference type="AlphaFoldDB" id="A0AAV1UBW2"/>
<evidence type="ECO:0000256" key="2">
    <source>
        <dbReference type="ARBA" id="ARBA00022487"/>
    </source>
</evidence>
<gene>
    <name evidence="8" type="ORF">PM001_LOCUS16323</name>
</gene>
<proteinExistence type="inferred from homology"/>
<reference evidence="8" key="1">
    <citation type="submission" date="2024-01" db="EMBL/GenBank/DDBJ databases">
        <authorList>
            <person name="Webb A."/>
        </authorList>
    </citation>
    <scope>NUCLEOTIDE SEQUENCE</scope>
    <source>
        <strain evidence="8">Pm1</strain>
    </source>
</reference>
<evidence type="ECO:0000256" key="5">
    <source>
        <dbReference type="PIRNR" id="PIRNR022950"/>
    </source>
</evidence>
<feature type="domain" description="AB hydrolase-1" evidence="7">
    <location>
        <begin position="43"/>
        <end position="292"/>
    </location>
</feature>
<comment type="function">
    <text evidence="5">Demethylates proteins that have been reversibly carboxymethylated.</text>
</comment>
<evidence type="ECO:0000256" key="6">
    <source>
        <dbReference type="PIRSR" id="PIRSR022950-1"/>
    </source>
</evidence>
<dbReference type="Proteomes" id="UP001162060">
    <property type="component" value="Unassembled WGS sequence"/>
</dbReference>
<evidence type="ECO:0000313" key="8">
    <source>
        <dbReference type="EMBL" id="CAK7931173.1"/>
    </source>
</evidence>
<name>A0AAV1UBW2_9STRA</name>
<dbReference type="SUPFAM" id="SSF53474">
    <property type="entry name" value="alpha/beta-Hydrolases"/>
    <property type="match status" value="1"/>
</dbReference>
<evidence type="ECO:0000256" key="1">
    <source>
        <dbReference type="ARBA" id="ARBA00008645"/>
    </source>
</evidence>
<feature type="active site" evidence="6">
    <location>
        <position position="129"/>
    </location>
</feature>
<feature type="active site" evidence="6">
    <location>
        <position position="154"/>
    </location>
</feature>
<comment type="caution">
    <text evidence="8">The sequence shown here is derived from an EMBL/GenBank/DDBJ whole genome shotgun (WGS) entry which is preliminary data.</text>
</comment>
<evidence type="ECO:0000259" key="7">
    <source>
        <dbReference type="Pfam" id="PF12697"/>
    </source>
</evidence>
<dbReference type="EMBL" id="CAKLBY020000172">
    <property type="protein sequence ID" value="CAK7931173.1"/>
    <property type="molecule type" value="Genomic_DNA"/>
</dbReference>
<dbReference type="InterPro" id="IPR000073">
    <property type="entry name" value="AB_hydrolase_1"/>
</dbReference>
<dbReference type="PANTHER" id="PTHR14189:SF0">
    <property type="entry name" value="PROTEIN PHOSPHATASE METHYLESTERASE 1"/>
    <property type="match status" value="1"/>
</dbReference>
<organism evidence="8 9">
    <name type="scientific">Peronospora matthiolae</name>
    <dbReference type="NCBI Taxonomy" id="2874970"/>
    <lineage>
        <taxon>Eukaryota</taxon>
        <taxon>Sar</taxon>
        <taxon>Stramenopiles</taxon>
        <taxon>Oomycota</taxon>
        <taxon>Peronosporomycetes</taxon>
        <taxon>Peronosporales</taxon>
        <taxon>Peronosporaceae</taxon>
        <taxon>Peronospora</taxon>
    </lineage>
</organism>
<dbReference type="InterPro" id="IPR029058">
    <property type="entry name" value="AB_hydrolase_fold"/>
</dbReference>
<evidence type="ECO:0000256" key="3">
    <source>
        <dbReference type="ARBA" id="ARBA00022801"/>
    </source>
</evidence>
<dbReference type="PIRSF" id="PIRSF022950">
    <property type="entry name" value="PPase_methylesterase_euk"/>
    <property type="match status" value="1"/>
</dbReference>
<comment type="similarity">
    <text evidence="1 5">Belongs to the AB hydrolase superfamily.</text>
</comment>
<comment type="catalytic activity">
    <reaction evidence="4">
        <text>[phosphatase 2A protein]-C-terminal L-leucine methyl ester + H2O = [phosphatase 2A protein]-C-terminal L-leucine + methanol + H(+)</text>
        <dbReference type="Rhea" id="RHEA:48548"/>
        <dbReference type="Rhea" id="RHEA-COMP:12134"/>
        <dbReference type="Rhea" id="RHEA-COMP:12135"/>
        <dbReference type="ChEBI" id="CHEBI:15377"/>
        <dbReference type="ChEBI" id="CHEBI:15378"/>
        <dbReference type="ChEBI" id="CHEBI:17790"/>
        <dbReference type="ChEBI" id="CHEBI:90516"/>
        <dbReference type="ChEBI" id="CHEBI:90517"/>
        <dbReference type="EC" id="3.1.1.89"/>
    </reaction>
</comment>
<protein>
    <recommendedName>
        <fullName evidence="5">Protein phosphatase methylesterase 1</fullName>
        <shortName evidence="5">PME-1</shortName>
        <ecNumber evidence="5">3.1.1.-</ecNumber>
    </recommendedName>
</protein>
<dbReference type="InterPro" id="IPR016812">
    <property type="entry name" value="PPase_methylesterase_euk"/>
</dbReference>
<keyword evidence="2 5" id="KW-0719">Serine esterase</keyword>
<evidence type="ECO:0000313" key="9">
    <source>
        <dbReference type="Proteomes" id="UP001162060"/>
    </source>
</evidence>
<dbReference type="EC" id="3.1.1.-" evidence="5"/>
<dbReference type="PANTHER" id="PTHR14189">
    <property type="entry name" value="PROTEIN PHOSPHATASE METHYLESTERASE-1 RELATED"/>
    <property type="match status" value="1"/>
</dbReference>
<dbReference type="Gene3D" id="3.40.50.1820">
    <property type="entry name" value="alpha/beta hydrolase"/>
    <property type="match status" value="1"/>
</dbReference>